<proteinExistence type="predicted"/>
<dbReference type="AlphaFoldDB" id="A0AAW2EIU1"/>
<evidence type="ECO:0000313" key="1">
    <source>
        <dbReference type="EMBL" id="KAL0102653.1"/>
    </source>
</evidence>
<organism evidence="1 2">
    <name type="scientific">Cardiocondyla obscurior</name>
    <dbReference type="NCBI Taxonomy" id="286306"/>
    <lineage>
        <taxon>Eukaryota</taxon>
        <taxon>Metazoa</taxon>
        <taxon>Ecdysozoa</taxon>
        <taxon>Arthropoda</taxon>
        <taxon>Hexapoda</taxon>
        <taxon>Insecta</taxon>
        <taxon>Pterygota</taxon>
        <taxon>Neoptera</taxon>
        <taxon>Endopterygota</taxon>
        <taxon>Hymenoptera</taxon>
        <taxon>Apocrita</taxon>
        <taxon>Aculeata</taxon>
        <taxon>Formicoidea</taxon>
        <taxon>Formicidae</taxon>
        <taxon>Myrmicinae</taxon>
        <taxon>Cardiocondyla</taxon>
    </lineage>
</organism>
<sequence>MRQLCILDHGGSRCSCLRGRDTFTVSVSLAKFSRARASLKLASASRGVRSYFRENKRRTEPAVVFFFFFFDHQVPYNKSNMIQITPHLLMAPKRPLFIIRSLSLLPINFPFATYAGIICSNVRRNSIGSGTLEFLI</sequence>
<accession>A0AAW2EIU1</accession>
<keyword evidence="2" id="KW-1185">Reference proteome</keyword>
<gene>
    <name evidence="1" type="ORF">PUN28_018150</name>
</gene>
<reference evidence="1 2" key="1">
    <citation type="submission" date="2023-03" db="EMBL/GenBank/DDBJ databases">
        <title>High recombination rates correlate with genetic variation in Cardiocondyla obscurior ants.</title>
        <authorList>
            <person name="Errbii M."/>
        </authorList>
    </citation>
    <scope>NUCLEOTIDE SEQUENCE [LARGE SCALE GENOMIC DNA]</scope>
    <source>
        <strain evidence="1">Alpha-2009</strain>
        <tissue evidence="1">Whole body</tissue>
    </source>
</reference>
<dbReference type="Proteomes" id="UP001430953">
    <property type="component" value="Unassembled WGS sequence"/>
</dbReference>
<protein>
    <submittedName>
        <fullName evidence="1">Uncharacterized protein</fullName>
    </submittedName>
</protein>
<dbReference type="EMBL" id="JADYXP020000022">
    <property type="protein sequence ID" value="KAL0102653.1"/>
    <property type="molecule type" value="Genomic_DNA"/>
</dbReference>
<evidence type="ECO:0000313" key="2">
    <source>
        <dbReference type="Proteomes" id="UP001430953"/>
    </source>
</evidence>
<name>A0AAW2EIU1_9HYME</name>
<comment type="caution">
    <text evidence="1">The sequence shown here is derived from an EMBL/GenBank/DDBJ whole genome shotgun (WGS) entry which is preliminary data.</text>
</comment>